<organism evidence="3 4">
    <name type="scientific">Anaerocolumna aminovalerica</name>
    <dbReference type="NCBI Taxonomy" id="1527"/>
    <lineage>
        <taxon>Bacteria</taxon>
        <taxon>Bacillati</taxon>
        <taxon>Bacillota</taxon>
        <taxon>Clostridia</taxon>
        <taxon>Lachnospirales</taxon>
        <taxon>Lachnospiraceae</taxon>
        <taxon>Anaerocolumna</taxon>
    </lineage>
</organism>
<keyword evidence="4" id="KW-1185">Reference proteome</keyword>
<reference evidence="3 4" key="1">
    <citation type="submission" date="2016-10" db="EMBL/GenBank/DDBJ databases">
        <authorList>
            <person name="de Groot N.N."/>
        </authorList>
    </citation>
    <scope>NUCLEOTIDE SEQUENCE [LARGE SCALE GENOMIC DNA]</scope>
    <source>
        <strain evidence="3 4">DSM 1283</strain>
    </source>
</reference>
<dbReference type="STRING" id="1527.SAMN04489757_13527"/>
<feature type="compositionally biased region" description="Basic and acidic residues" evidence="1">
    <location>
        <begin position="57"/>
        <end position="93"/>
    </location>
</feature>
<dbReference type="SMART" id="SM01324">
    <property type="entry name" value="YARHG"/>
    <property type="match status" value="1"/>
</dbReference>
<dbReference type="InterPro" id="IPR038434">
    <property type="entry name" value="YARHG_sf"/>
</dbReference>
<feature type="region of interest" description="Disordered" evidence="1">
    <location>
        <begin position="36"/>
        <end position="97"/>
    </location>
</feature>
<dbReference type="Pfam" id="PF13308">
    <property type="entry name" value="YARHG"/>
    <property type="match status" value="1"/>
</dbReference>
<sequence>MKKVLIMGLCICAFLVGCSKTNELKEKDISVAKEINQQAESKSDSSITNEDSSGIINDKDESPDEETKMNHPEENNNEKGEDGTDSKEDETKEIISVGNSVNEEYYKEMDNMTEDEFITKVQERNIYQENCSFYNEIISYRERVLLTTDISVVIHPLFETDKQYYNKEDFKDCSKNVLLVARNEIYARYGRIFENEDLNNYFRAQLWYEPRFTAEEFDTSILNDYEIKNIQTIHEAEKDMGYR</sequence>
<accession>A0A1I5HVC3</accession>
<evidence type="ECO:0000313" key="4">
    <source>
        <dbReference type="Proteomes" id="UP000198806"/>
    </source>
</evidence>
<proteinExistence type="predicted"/>
<dbReference type="RefSeq" id="WP_091687876.1">
    <property type="nucleotide sequence ID" value="NZ_BAABFM010000042.1"/>
</dbReference>
<dbReference type="AlphaFoldDB" id="A0A1I5HVC3"/>
<dbReference type="PROSITE" id="PS51257">
    <property type="entry name" value="PROKAR_LIPOPROTEIN"/>
    <property type="match status" value="1"/>
</dbReference>
<feature type="domain" description="YARHG" evidence="2">
    <location>
        <begin position="157"/>
        <end position="238"/>
    </location>
</feature>
<feature type="compositionally biased region" description="Polar residues" evidence="1">
    <location>
        <begin position="36"/>
        <end position="55"/>
    </location>
</feature>
<dbReference type="Gene3D" id="1.20.58.1690">
    <property type="match status" value="1"/>
</dbReference>
<dbReference type="EMBL" id="FOWD01000035">
    <property type="protein sequence ID" value="SFO52213.1"/>
    <property type="molecule type" value="Genomic_DNA"/>
</dbReference>
<protein>
    <submittedName>
        <fullName evidence="3">YARHG domain-containing protein</fullName>
    </submittedName>
</protein>
<gene>
    <name evidence="3" type="ORF">SAMN04489757_13527</name>
</gene>
<name>A0A1I5HVC3_9FIRM</name>
<evidence type="ECO:0000256" key="1">
    <source>
        <dbReference type="SAM" id="MobiDB-lite"/>
    </source>
</evidence>
<dbReference type="OrthoDB" id="517663at2"/>
<evidence type="ECO:0000313" key="3">
    <source>
        <dbReference type="EMBL" id="SFO52213.1"/>
    </source>
</evidence>
<evidence type="ECO:0000259" key="2">
    <source>
        <dbReference type="SMART" id="SM01324"/>
    </source>
</evidence>
<dbReference type="Proteomes" id="UP000198806">
    <property type="component" value="Unassembled WGS sequence"/>
</dbReference>
<dbReference type="InterPro" id="IPR025582">
    <property type="entry name" value="YARHG_dom"/>
</dbReference>